<keyword evidence="8" id="KW-1133">Transmembrane helix</keyword>
<comment type="caution">
    <text evidence="9">The sequence shown here is derived from an EMBL/GenBank/DDBJ whole genome shotgun (WGS) entry which is preliminary data.</text>
</comment>
<dbReference type="Pfam" id="PF00067">
    <property type="entry name" value="p450"/>
    <property type="match status" value="1"/>
</dbReference>
<keyword evidence="7 9" id="KW-0503">Monooxygenase</keyword>
<dbReference type="InterPro" id="IPR002401">
    <property type="entry name" value="Cyt_P450_E_grp-I"/>
</dbReference>
<keyword evidence="7" id="KW-0560">Oxidoreductase</keyword>
<evidence type="ECO:0000313" key="10">
    <source>
        <dbReference type="Proteomes" id="UP001172102"/>
    </source>
</evidence>
<feature type="binding site" description="axial binding residue" evidence="6">
    <location>
        <position position="484"/>
    </location>
    <ligand>
        <name>heme</name>
        <dbReference type="ChEBI" id="CHEBI:30413"/>
    </ligand>
    <ligandPart>
        <name>Fe</name>
        <dbReference type="ChEBI" id="CHEBI:18248"/>
    </ligandPart>
</feature>
<dbReference type="GO" id="GO:0005506">
    <property type="term" value="F:iron ion binding"/>
    <property type="evidence" value="ECO:0007669"/>
    <property type="project" value="InterPro"/>
</dbReference>
<dbReference type="PANTHER" id="PTHR24305:SF232">
    <property type="entry name" value="P450, PUTATIVE (EUROFUNG)-RELATED"/>
    <property type="match status" value="1"/>
</dbReference>
<dbReference type="GO" id="GO:0016705">
    <property type="term" value="F:oxidoreductase activity, acting on paired donors, with incorporation or reduction of molecular oxygen"/>
    <property type="evidence" value="ECO:0007669"/>
    <property type="project" value="InterPro"/>
</dbReference>
<dbReference type="SUPFAM" id="SSF48264">
    <property type="entry name" value="Cytochrome P450"/>
    <property type="match status" value="1"/>
</dbReference>
<evidence type="ECO:0000256" key="2">
    <source>
        <dbReference type="ARBA" id="ARBA00010617"/>
    </source>
</evidence>
<evidence type="ECO:0000256" key="6">
    <source>
        <dbReference type="PIRSR" id="PIRSR602401-1"/>
    </source>
</evidence>
<keyword evidence="3 6" id="KW-0349">Heme</keyword>
<dbReference type="PANTHER" id="PTHR24305">
    <property type="entry name" value="CYTOCHROME P450"/>
    <property type="match status" value="1"/>
</dbReference>
<dbReference type="GO" id="GO:0004497">
    <property type="term" value="F:monooxygenase activity"/>
    <property type="evidence" value="ECO:0007669"/>
    <property type="project" value="UniProtKB-KW"/>
</dbReference>
<dbReference type="PRINTS" id="PR00463">
    <property type="entry name" value="EP450I"/>
</dbReference>
<proteinExistence type="inferred from homology"/>
<evidence type="ECO:0000256" key="8">
    <source>
        <dbReference type="SAM" id="Phobius"/>
    </source>
</evidence>
<keyword evidence="10" id="KW-1185">Reference proteome</keyword>
<accession>A0AA40AFW1</accession>
<evidence type="ECO:0000256" key="5">
    <source>
        <dbReference type="ARBA" id="ARBA00023004"/>
    </source>
</evidence>
<gene>
    <name evidence="9" type="ORF">B0H67DRAFT_234233</name>
</gene>
<comment type="cofactor">
    <cofactor evidence="1 6">
        <name>heme</name>
        <dbReference type="ChEBI" id="CHEBI:30413"/>
    </cofactor>
</comment>
<reference evidence="9" key="1">
    <citation type="submission" date="2023-06" db="EMBL/GenBank/DDBJ databases">
        <title>Genome-scale phylogeny and comparative genomics of the fungal order Sordariales.</title>
        <authorList>
            <consortium name="Lawrence Berkeley National Laboratory"/>
            <person name="Hensen N."/>
            <person name="Bonometti L."/>
            <person name="Westerberg I."/>
            <person name="Brannstrom I.O."/>
            <person name="Guillou S."/>
            <person name="Cros-Aarteil S."/>
            <person name="Calhoun S."/>
            <person name="Haridas S."/>
            <person name="Kuo A."/>
            <person name="Mondo S."/>
            <person name="Pangilinan J."/>
            <person name="Riley R."/>
            <person name="Labutti K."/>
            <person name="Andreopoulos B."/>
            <person name="Lipzen A."/>
            <person name="Chen C."/>
            <person name="Yanf M."/>
            <person name="Daum C."/>
            <person name="Ng V."/>
            <person name="Clum A."/>
            <person name="Steindorff A."/>
            <person name="Ohm R."/>
            <person name="Martin F."/>
            <person name="Silar P."/>
            <person name="Natvig D."/>
            <person name="Lalanne C."/>
            <person name="Gautier V."/>
            <person name="Ament-Velasquez S.L."/>
            <person name="Kruys A."/>
            <person name="Hutchinson M.I."/>
            <person name="Powell A.J."/>
            <person name="Barry K."/>
            <person name="Miller A.N."/>
            <person name="Grigoriev I.V."/>
            <person name="Debuchy R."/>
            <person name="Gladieux P."/>
            <person name="Thoren M.H."/>
            <person name="Johannesson H."/>
        </authorList>
    </citation>
    <scope>NUCLEOTIDE SEQUENCE</scope>
    <source>
        <strain evidence="9">SMH4607-1</strain>
    </source>
</reference>
<dbReference type="CDD" id="cd11060">
    <property type="entry name" value="CYP57A1-like"/>
    <property type="match status" value="1"/>
</dbReference>
<organism evidence="9 10">
    <name type="scientific">Lasiosphaeris hirsuta</name>
    <dbReference type="NCBI Taxonomy" id="260670"/>
    <lineage>
        <taxon>Eukaryota</taxon>
        <taxon>Fungi</taxon>
        <taxon>Dikarya</taxon>
        <taxon>Ascomycota</taxon>
        <taxon>Pezizomycotina</taxon>
        <taxon>Sordariomycetes</taxon>
        <taxon>Sordariomycetidae</taxon>
        <taxon>Sordariales</taxon>
        <taxon>Lasiosphaeriaceae</taxon>
        <taxon>Lasiosphaeris</taxon>
    </lineage>
</organism>
<evidence type="ECO:0000313" key="9">
    <source>
        <dbReference type="EMBL" id="KAK0715096.1"/>
    </source>
</evidence>
<dbReference type="InterPro" id="IPR017972">
    <property type="entry name" value="Cyt_P450_CS"/>
</dbReference>
<dbReference type="PROSITE" id="PS00086">
    <property type="entry name" value="CYTOCHROME_P450"/>
    <property type="match status" value="1"/>
</dbReference>
<evidence type="ECO:0000256" key="3">
    <source>
        <dbReference type="ARBA" id="ARBA00022617"/>
    </source>
</evidence>
<evidence type="ECO:0000256" key="7">
    <source>
        <dbReference type="RuleBase" id="RU000461"/>
    </source>
</evidence>
<evidence type="ECO:0000256" key="1">
    <source>
        <dbReference type="ARBA" id="ARBA00001971"/>
    </source>
</evidence>
<dbReference type="GO" id="GO:0020037">
    <property type="term" value="F:heme binding"/>
    <property type="evidence" value="ECO:0007669"/>
    <property type="project" value="InterPro"/>
</dbReference>
<comment type="similarity">
    <text evidence="2 7">Belongs to the cytochrome P450 family.</text>
</comment>
<feature type="transmembrane region" description="Helical" evidence="8">
    <location>
        <begin position="31"/>
        <end position="50"/>
    </location>
</feature>
<dbReference type="PRINTS" id="PR00385">
    <property type="entry name" value="P450"/>
</dbReference>
<dbReference type="InterPro" id="IPR036396">
    <property type="entry name" value="Cyt_P450_sf"/>
</dbReference>
<keyword evidence="8" id="KW-0812">Transmembrane</keyword>
<keyword evidence="5 6" id="KW-0408">Iron</keyword>
<dbReference type="Proteomes" id="UP001172102">
    <property type="component" value="Unassembled WGS sequence"/>
</dbReference>
<sequence length="537" mass="60428">MEPSNGLVLDSLSAFRHSLPLSQLKSVSGPGLILALTGVPLATLFLWFTLSWAASPLRKYPGPFLAGYTNLWRLAQVKSGDYHLIIKKLHEKYGPVVRIGPNTLDLDYPELIKTIYGTDGKWHKTEFYHNNSTLINGKIVYHMFSTTDQAEHARMKRPIVKYYSLSSVLGLEPIMNKVVGDFCKQLDNRFAKGPNGPKECDLGEWISFYAWDLISSVTFSQSWGYMEKGHDFDNTIAVADKALDYFSAVGQMPWLDYVLDKNPIVRIGPPNLSNATRIAFESLVARLQGKDESYNPKTPDYLQHFIDSKSTHPDLVDDGTIMGYLLVNIIAGADTTAITLRAIFYFSLKHPAVYRRLEAEIRAAGIDRDLPAPYSVARQIPFLEAVVRESMRLHPSVSMLLERYVPDTGLVLPDGSHVPAGAAVGLNAYITGRNKSVWGDDAEEFRPERWLRDEAKGETEEAYRLRMQRFNAADLSFGGGSRICAGRNLALVEIYKIVATLVNRYDIALADPNKEWKVWNSWFPRQKGVVTTLKMRK</sequence>
<dbReference type="AlphaFoldDB" id="A0AA40AFW1"/>
<name>A0AA40AFW1_9PEZI</name>
<protein>
    <submittedName>
        <fullName evidence="9">PDA-like cytochrome P450 monooxygenase</fullName>
    </submittedName>
</protein>
<keyword evidence="4 6" id="KW-0479">Metal-binding</keyword>
<dbReference type="EMBL" id="JAUKUA010000004">
    <property type="protein sequence ID" value="KAK0715096.1"/>
    <property type="molecule type" value="Genomic_DNA"/>
</dbReference>
<dbReference type="Gene3D" id="1.10.630.10">
    <property type="entry name" value="Cytochrome P450"/>
    <property type="match status" value="1"/>
</dbReference>
<dbReference type="InterPro" id="IPR050121">
    <property type="entry name" value="Cytochrome_P450_monoxygenase"/>
</dbReference>
<keyword evidence="8" id="KW-0472">Membrane</keyword>
<evidence type="ECO:0000256" key="4">
    <source>
        <dbReference type="ARBA" id="ARBA00022723"/>
    </source>
</evidence>
<dbReference type="InterPro" id="IPR001128">
    <property type="entry name" value="Cyt_P450"/>
</dbReference>